<sequence length="230" mass="24474">MDGRHTLWPGRNAAPVRRRAIRPVEGSVAADVRRVHAELMGGADRRAHSRGCGRWRGPRLTHAGSRHVLSWEPCADGCPWPEPEPEEMPLATRGSRLSRWVTLALLILIPVISSLWNILRPTDAASAPTCPPGQVTMAAAGGDVSATLEPNGATGSYRLRLCTTGGVISTWTASVTPRTGGTAVPFQITRVSDGTAIGTTPLPPGQEWLLSVEFATAAGDQRTATSYIKS</sequence>
<feature type="transmembrane region" description="Helical" evidence="1">
    <location>
        <begin position="100"/>
        <end position="119"/>
    </location>
</feature>
<keyword evidence="1" id="KW-1133">Transmembrane helix</keyword>
<accession>A0AAE4CXG2</accession>
<reference evidence="2 3" key="1">
    <citation type="submission" date="2023-07" db="EMBL/GenBank/DDBJ databases">
        <title>Sequencing the genomes of 1000 actinobacteria strains.</title>
        <authorList>
            <person name="Klenk H.-P."/>
        </authorList>
    </citation>
    <scope>NUCLEOTIDE SEQUENCE [LARGE SCALE GENOMIC DNA]</scope>
    <source>
        <strain evidence="2 3">DSM 44711</strain>
    </source>
</reference>
<comment type="caution">
    <text evidence="2">The sequence shown here is derived from an EMBL/GenBank/DDBJ whole genome shotgun (WGS) entry which is preliminary data.</text>
</comment>
<dbReference type="EMBL" id="JAVDYC010000001">
    <property type="protein sequence ID" value="MDR7326563.1"/>
    <property type="molecule type" value="Genomic_DNA"/>
</dbReference>
<evidence type="ECO:0000313" key="2">
    <source>
        <dbReference type="EMBL" id="MDR7326563.1"/>
    </source>
</evidence>
<protein>
    <submittedName>
        <fullName evidence="2">Uncharacterized protein</fullName>
    </submittedName>
</protein>
<keyword evidence="1" id="KW-0812">Transmembrane</keyword>
<name>A0AAE4CXG2_9ACTN</name>
<organism evidence="2 3">
    <name type="scientific">Catenuloplanes niger</name>
    <dbReference type="NCBI Taxonomy" id="587534"/>
    <lineage>
        <taxon>Bacteria</taxon>
        <taxon>Bacillati</taxon>
        <taxon>Actinomycetota</taxon>
        <taxon>Actinomycetes</taxon>
        <taxon>Micromonosporales</taxon>
        <taxon>Micromonosporaceae</taxon>
        <taxon>Catenuloplanes</taxon>
    </lineage>
</organism>
<proteinExistence type="predicted"/>
<dbReference type="RefSeq" id="WP_310422473.1">
    <property type="nucleotide sequence ID" value="NZ_JAVDYC010000001.1"/>
</dbReference>
<keyword evidence="3" id="KW-1185">Reference proteome</keyword>
<keyword evidence="1" id="KW-0472">Membrane</keyword>
<evidence type="ECO:0000256" key="1">
    <source>
        <dbReference type="SAM" id="Phobius"/>
    </source>
</evidence>
<dbReference type="Proteomes" id="UP001183629">
    <property type="component" value="Unassembled WGS sequence"/>
</dbReference>
<dbReference type="AlphaFoldDB" id="A0AAE4CXG2"/>
<gene>
    <name evidence="2" type="ORF">J2S44_006813</name>
</gene>
<evidence type="ECO:0000313" key="3">
    <source>
        <dbReference type="Proteomes" id="UP001183629"/>
    </source>
</evidence>